<dbReference type="Gene3D" id="3.40.50.10390">
    <property type="entry name" value="Gingipain r, domain 1"/>
    <property type="match status" value="1"/>
</dbReference>
<dbReference type="EMBL" id="LJNI01000038">
    <property type="protein sequence ID" value="KPJ73182.1"/>
    <property type="molecule type" value="Genomic_DNA"/>
</dbReference>
<name>A0A0S7YEM1_UNCT6</name>
<dbReference type="InterPro" id="IPR029031">
    <property type="entry name" value="Gingipain_N_sf"/>
</dbReference>
<dbReference type="Pfam" id="PF01364">
    <property type="entry name" value="Peptidase_C25"/>
    <property type="match status" value="1"/>
</dbReference>
<dbReference type="InterPro" id="IPR001769">
    <property type="entry name" value="Gingipain"/>
</dbReference>
<gene>
    <name evidence="3" type="ORF">AMJ52_04020</name>
</gene>
<organism evidence="3 4">
    <name type="scientific">candidate division TA06 bacterium DG_78</name>
    <dbReference type="NCBI Taxonomy" id="1703772"/>
    <lineage>
        <taxon>Bacteria</taxon>
        <taxon>Bacteria division TA06</taxon>
    </lineage>
</organism>
<dbReference type="Proteomes" id="UP000051012">
    <property type="component" value="Unassembled WGS sequence"/>
</dbReference>
<accession>A0A0S7YEM1</accession>
<proteinExistence type="predicted"/>
<protein>
    <recommendedName>
        <fullName evidence="2">Gingipain domain-containing protein</fullName>
    </recommendedName>
</protein>
<dbReference type="Gene3D" id="3.40.50.1460">
    <property type="match status" value="1"/>
</dbReference>
<reference evidence="3 4" key="1">
    <citation type="journal article" date="2015" name="Microbiome">
        <title>Genomic resolution of linkages in carbon, nitrogen, and sulfur cycling among widespread estuary sediment bacteria.</title>
        <authorList>
            <person name="Baker B.J."/>
            <person name="Lazar C.S."/>
            <person name="Teske A.P."/>
            <person name="Dick G.J."/>
        </authorList>
    </citation>
    <scope>NUCLEOTIDE SEQUENCE [LARGE SCALE GENOMIC DNA]</scope>
    <source>
        <strain evidence="3">DG_78</strain>
    </source>
</reference>
<evidence type="ECO:0000256" key="1">
    <source>
        <dbReference type="ARBA" id="ARBA00022729"/>
    </source>
</evidence>
<dbReference type="AlphaFoldDB" id="A0A0S7YEM1"/>
<comment type="caution">
    <text evidence="3">The sequence shown here is derived from an EMBL/GenBank/DDBJ whole genome shotgun (WGS) entry which is preliminary data.</text>
</comment>
<evidence type="ECO:0000313" key="4">
    <source>
        <dbReference type="Proteomes" id="UP000051012"/>
    </source>
</evidence>
<feature type="domain" description="Gingipain" evidence="2">
    <location>
        <begin position="232"/>
        <end position="342"/>
    </location>
</feature>
<dbReference type="GO" id="GO:0008234">
    <property type="term" value="F:cysteine-type peptidase activity"/>
    <property type="evidence" value="ECO:0007669"/>
    <property type="project" value="InterPro"/>
</dbReference>
<dbReference type="SUPFAM" id="SSF52129">
    <property type="entry name" value="Caspase-like"/>
    <property type="match status" value="1"/>
</dbReference>
<sequence>MRLLILSGVKSLQTQIGNTIKLEKAVRSFMKIRKDYQAKFIYYDQPNEFGVTPVKKKAQSIRSFIRNIEKKWGFIDILLLLGGDTIVPFFRLKNPCDDSDTRVFSDNPYASSDDDFLIPERVCARIPDNKDATFIINQLEKSVTMTHKSFGMTARVWRAASRNVYRSIGNINDIKVSPPVTGDTFKSVWLQRKDFLYFNLHGSKLSSHWYGQDKGMYPVALRPDNVDKAQGVVASEACYGAYIMEKSHKNALSLKFLSEKGIYGFCGSTTIAYGPAAPPSSEADLLVKYFLEYTKQGLTLGESFKSAKIDFVRKALRRNGFLDDDDQKTVLQFVLYGDPTLRFQTKIKKSVKRKK</sequence>
<dbReference type="GO" id="GO:0006508">
    <property type="term" value="P:proteolysis"/>
    <property type="evidence" value="ECO:0007669"/>
    <property type="project" value="InterPro"/>
</dbReference>
<keyword evidence="1" id="KW-0732">Signal</keyword>
<dbReference type="InterPro" id="IPR029030">
    <property type="entry name" value="Caspase-like_dom_sf"/>
</dbReference>
<evidence type="ECO:0000259" key="2">
    <source>
        <dbReference type="Pfam" id="PF01364"/>
    </source>
</evidence>
<evidence type="ECO:0000313" key="3">
    <source>
        <dbReference type="EMBL" id="KPJ73182.1"/>
    </source>
</evidence>